<dbReference type="Proteomes" id="UP000244309">
    <property type="component" value="Unassembled WGS sequence"/>
</dbReference>
<feature type="compositionally biased region" description="Acidic residues" evidence="1">
    <location>
        <begin position="1191"/>
        <end position="1205"/>
    </location>
</feature>
<dbReference type="RefSeq" id="XP_025343004.1">
    <property type="nucleotide sequence ID" value="XM_025488342.1"/>
</dbReference>
<dbReference type="VEuPathDB" id="FungiDB:CXQ85_004733"/>
<accession>A0A2V1AW85</accession>
<feature type="region of interest" description="Disordered" evidence="1">
    <location>
        <begin position="1105"/>
        <end position="1205"/>
    </location>
</feature>
<evidence type="ECO:0000313" key="2">
    <source>
        <dbReference type="EMBL" id="PVH22064.1"/>
    </source>
</evidence>
<dbReference type="AlphaFoldDB" id="A0A2V1AW85"/>
<keyword evidence="3" id="KW-1185">Reference proteome</keyword>
<protein>
    <submittedName>
        <fullName evidence="2">Uncharacterized protein</fullName>
    </submittedName>
</protein>
<feature type="region of interest" description="Disordered" evidence="1">
    <location>
        <begin position="1012"/>
        <end position="1038"/>
    </location>
</feature>
<feature type="compositionally biased region" description="Acidic residues" evidence="1">
    <location>
        <begin position="1158"/>
        <end position="1184"/>
    </location>
</feature>
<proteinExistence type="predicted"/>
<dbReference type="OrthoDB" id="5559898at2759"/>
<comment type="caution">
    <text evidence="2">The sequence shown here is derived from an EMBL/GenBank/DDBJ whole genome shotgun (WGS) entry which is preliminary data.</text>
</comment>
<sequence length="1205" mass="137170">MPLDTYAHLNGLPNGASGFPDTLGELRLQLIGNRELKIRVLQEPQFVEWLLQQLQQDLDKVERDSALPGIELSRNIHDKVVILRILACFVADLQNSDDKTAVDGASLRGCVPLMARLFEYVGSAFLPSSSSATTSSGHGSARNESEVVQVKSDFQKVLCDALWIVLVFANSTNVLLDEKCYENLWKLTTTLLICDDTKTSRSASRLRTAVVSSLSTLPFLLKGAPKELTEKYASSLLRLCLLRLHKEFAQLHNHYVDGLPTQGHFLEKVSPNIIADKRLLRDFFEIDFITSLVVAAAQLLNHTKERNKALPLQSSIFTSKEVFLCMVLLLKCEECHLLNIATLNLIHFYLNALEDSGTASEEIIFKTYEKLFPRIIELLDTDLSQKHSIPPFLQLPVSVLSGLCLKYPRMSLHLHNTNVDMKIMKDLQALIKKTPVFSSIFKLKVASKQGTKLADFTTLTKHRIGGADSRGELGAHATSLEQVSDYLQLLSVYTSSNEDYRRRVTKFSESKASKASGPNFLCLSVFEFMDDYRFLIQQALLSYEVLGKLLQESSKQDQTKILAWFGKNLGVIYTLIEHPIFTQTIYLVRSLSRSIGTLRTFFVDCNSIKRNNTNEDIIDIIKVRYNREASFKRRGSFVSSLLEILGSLDNVKYAMQYFTKANPELSLQFAPPRKTLCVKKVILLASIANFILDFSSFRYEIVNHDSFLVDLARVFQTSASEEEIKYSEDEEREIAYEHLREQLTVLQVVKSYLYNENEENRKVLWDFIPLSLIFEKSLYGLVGPIEEDAELHALFVQHKILAFEIMRNLTAASSFFSEAIRESYLEYVKEEAQHGHTSAPSTWHEYLLQNLLSYNLFADDGKVHKEEEFLQSDEFFFTLIKNSEYVRLLVGINYLEDHRYTNISVFKKSDFPSKAMIEIWKRILDAKLSDKLEQKLCGHNLNERVKLANQLIELKFSINWILINLTWQDDAFGYQVPDKVSFGLLDTVGHRTHSDPHSEDRQLFNSSNIVIEESEDEEGGEERHTPAQPEDEDGEMSAEDKAKLLHRYQFSQILQRIIIDMSKPKFKSRGNSKVSSIERFDLLNANNLYEKSKTALSQITGLVSGHATNHESGPPGAGQARTEERHPLRRMSNIISSRDGTRIRRDVNRGGEGFGYDSADDVDESGGTERQGDEEEEEDEDDASDTNAEQSDMDDVVDIDDYWVR</sequence>
<evidence type="ECO:0000313" key="3">
    <source>
        <dbReference type="Proteomes" id="UP000244309"/>
    </source>
</evidence>
<reference evidence="2 3" key="1">
    <citation type="submission" date="2017-12" db="EMBL/GenBank/DDBJ databases">
        <title>Genome Sequence of a Multidrug-Resistant Candida haemulonii Isolate from a Patient with Chronic Leg Ulcers in Israel.</title>
        <authorList>
            <person name="Chow N.A."/>
            <person name="Gade L."/>
            <person name="Batra D."/>
            <person name="Rowe L.A."/>
            <person name="Ben-Ami R."/>
            <person name="Loparev V.N."/>
            <person name="Litvintseva A.P."/>
        </authorList>
    </citation>
    <scope>NUCLEOTIDE SEQUENCE [LARGE SCALE GENOMIC DNA]</scope>
    <source>
        <strain evidence="2 3">B11899</strain>
    </source>
</reference>
<organism evidence="2 3">
    <name type="scientific">Candidozyma haemuli</name>
    <dbReference type="NCBI Taxonomy" id="45357"/>
    <lineage>
        <taxon>Eukaryota</taxon>
        <taxon>Fungi</taxon>
        <taxon>Dikarya</taxon>
        <taxon>Ascomycota</taxon>
        <taxon>Saccharomycotina</taxon>
        <taxon>Pichiomycetes</taxon>
        <taxon>Metschnikowiaceae</taxon>
        <taxon>Candidozyma</taxon>
    </lineage>
</organism>
<feature type="compositionally biased region" description="Basic and acidic residues" evidence="1">
    <location>
        <begin position="1139"/>
        <end position="1149"/>
    </location>
</feature>
<gene>
    <name evidence="2" type="ORF">CXQ85_004733</name>
</gene>
<name>A0A2V1AW85_9ASCO</name>
<dbReference type="GeneID" id="37010063"/>
<dbReference type="EMBL" id="PKFO01000006">
    <property type="protein sequence ID" value="PVH22064.1"/>
    <property type="molecule type" value="Genomic_DNA"/>
</dbReference>
<evidence type="ECO:0000256" key="1">
    <source>
        <dbReference type="SAM" id="MobiDB-lite"/>
    </source>
</evidence>